<evidence type="ECO:0008006" key="3">
    <source>
        <dbReference type="Google" id="ProtNLM"/>
    </source>
</evidence>
<dbReference type="GeneID" id="20819623"/>
<dbReference type="EMBL" id="KI913225">
    <property type="protein sequence ID" value="ETV65742.1"/>
    <property type="molecule type" value="Genomic_DNA"/>
</dbReference>
<sequence length="283" mass="31234">MYPVFMFKPQGSTEVTLTPSPCGSKRTLKLSLQKLPFVNAIASTIYKIQGETMESLVVADWKARGSKTNKVVNTCQQRYIAISRLTKRDGFSALKPLTNACIQYFQPSNGTITESLRVEQLFALYLSRNENTAVFSSSDFYALKSTLPAAPVAVARLAKRKLCVLDLMESTPATNEISMARPKRTVLDRMEKSPSTIEVARVQPKSSVLAVMQRGFSWAYRGLVLATIFQNPSTPIGDVLATLSLSSPPPQNKGKARRDLSRDERLSYVSTAQAHHVNLASLL</sequence>
<proteinExistence type="predicted"/>
<name>W4FE12_APHAT</name>
<feature type="region of interest" description="Disordered" evidence="1">
    <location>
        <begin position="243"/>
        <end position="262"/>
    </location>
</feature>
<organism evidence="2">
    <name type="scientific">Aphanomyces astaci</name>
    <name type="common">Crayfish plague agent</name>
    <dbReference type="NCBI Taxonomy" id="112090"/>
    <lineage>
        <taxon>Eukaryota</taxon>
        <taxon>Sar</taxon>
        <taxon>Stramenopiles</taxon>
        <taxon>Oomycota</taxon>
        <taxon>Saprolegniomycetes</taxon>
        <taxon>Saprolegniales</taxon>
        <taxon>Verrucalvaceae</taxon>
        <taxon>Aphanomyces</taxon>
    </lineage>
</organism>
<gene>
    <name evidence="2" type="ORF">H257_17627</name>
</gene>
<evidence type="ECO:0000313" key="2">
    <source>
        <dbReference type="EMBL" id="ETV65742.1"/>
    </source>
</evidence>
<protein>
    <recommendedName>
        <fullName evidence="3">ATP-dependent DNA helicase</fullName>
    </recommendedName>
</protein>
<evidence type="ECO:0000256" key="1">
    <source>
        <dbReference type="SAM" id="MobiDB-lite"/>
    </source>
</evidence>
<accession>W4FE12</accession>
<reference evidence="2" key="1">
    <citation type="submission" date="2013-12" db="EMBL/GenBank/DDBJ databases">
        <title>The Genome Sequence of Aphanomyces astaci APO3.</title>
        <authorList>
            <consortium name="The Broad Institute Genomics Platform"/>
            <person name="Russ C."/>
            <person name="Tyler B."/>
            <person name="van West P."/>
            <person name="Dieguez-Uribeondo J."/>
            <person name="Young S.K."/>
            <person name="Zeng Q."/>
            <person name="Gargeya S."/>
            <person name="Fitzgerald M."/>
            <person name="Abouelleil A."/>
            <person name="Alvarado L."/>
            <person name="Chapman S.B."/>
            <person name="Gainer-Dewar J."/>
            <person name="Goldberg J."/>
            <person name="Griggs A."/>
            <person name="Gujja S."/>
            <person name="Hansen M."/>
            <person name="Howarth C."/>
            <person name="Imamovic A."/>
            <person name="Ireland A."/>
            <person name="Larimer J."/>
            <person name="McCowan C."/>
            <person name="Murphy C."/>
            <person name="Pearson M."/>
            <person name="Poon T.W."/>
            <person name="Priest M."/>
            <person name="Roberts A."/>
            <person name="Saif S."/>
            <person name="Shea T."/>
            <person name="Sykes S."/>
            <person name="Wortman J."/>
            <person name="Nusbaum C."/>
            <person name="Birren B."/>
        </authorList>
    </citation>
    <scope>NUCLEOTIDE SEQUENCE [LARGE SCALE GENOMIC DNA]</scope>
    <source>
        <strain evidence="2">APO3</strain>
    </source>
</reference>
<dbReference type="AlphaFoldDB" id="W4FE12"/>
<dbReference type="VEuPathDB" id="FungiDB:H257_17627"/>
<dbReference type="OrthoDB" id="129182at2759"/>
<dbReference type="RefSeq" id="XP_009844794.1">
    <property type="nucleotide sequence ID" value="XM_009846492.1"/>
</dbReference>